<keyword evidence="1" id="KW-0472">Membrane</keyword>
<evidence type="ECO:0000256" key="1">
    <source>
        <dbReference type="SAM" id="Phobius"/>
    </source>
</evidence>
<dbReference type="EMBL" id="MK522035">
    <property type="protein sequence ID" value="QOR60274.1"/>
    <property type="molecule type" value="Genomic_DNA"/>
</dbReference>
<sequence length="126" mass="13481">MKSITLKTPIVRPIQRRRVNTITRAQKDNTGINWKYVEAVNGRAAMYGTILGGANWGLTGLNVIEQTQFLPLNLLGLGSSLIAIGTMTNAVGKLSEEDFETFALINTGRVAMVCFTGLIAAAIAGV</sequence>
<accession>A0A7S6SVZ0</accession>
<proteinExistence type="predicted"/>
<feature type="transmembrane region" description="Helical" evidence="1">
    <location>
        <begin position="70"/>
        <end position="91"/>
    </location>
</feature>
<keyword evidence="1" id="KW-0812">Transmembrane</keyword>
<organism evidence="2">
    <name type="scientific">Bathycoccus sp. RCC716 virus 1</name>
    <dbReference type="NCBI Taxonomy" id="2530038"/>
    <lineage>
        <taxon>Viruses</taxon>
        <taxon>Varidnaviria</taxon>
        <taxon>Bamfordvirae</taxon>
        <taxon>Nucleocytoviricota</taxon>
        <taxon>Megaviricetes</taxon>
        <taxon>Algavirales</taxon>
        <taxon>Phycodnaviridae</taxon>
        <taxon>Prasinovirus</taxon>
    </lineage>
</organism>
<reference evidence="2" key="1">
    <citation type="submission" date="2019-02" db="EMBL/GenBank/DDBJ databases">
        <authorList>
            <person name="Bachy C."/>
            <person name="Yung C.-M."/>
            <person name="Roux S."/>
            <person name="Sullivan M.B."/>
            <person name="Worden A.Z."/>
        </authorList>
    </citation>
    <scope>NUCLEOTIDE SEQUENCE</scope>
    <source>
        <strain evidence="2">BII-V1</strain>
    </source>
</reference>
<name>A0A7S6SVZ0_9PHYC</name>
<feature type="transmembrane region" description="Helical" evidence="1">
    <location>
        <begin position="103"/>
        <end position="124"/>
    </location>
</feature>
<keyword evidence="1" id="KW-1133">Transmembrane helix</keyword>
<evidence type="ECO:0000313" key="2">
    <source>
        <dbReference type="EMBL" id="QOR60274.1"/>
    </source>
</evidence>
<protein>
    <submittedName>
        <fullName evidence="2">Uncharacterized protein</fullName>
    </submittedName>
</protein>